<dbReference type="Gramene" id="OMERI07G14050.1">
    <property type="protein sequence ID" value="OMERI07G14050.1"/>
    <property type="gene ID" value="OMERI07G14050"/>
</dbReference>
<keyword evidence="2" id="KW-1185">Reference proteome</keyword>
<evidence type="ECO:0000313" key="2">
    <source>
        <dbReference type="Proteomes" id="UP000008021"/>
    </source>
</evidence>
<name>A0A0E0ECG5_9ORYZ</name>
<reference evidence="1" key="1">
    <citation type="submission" date="2015-04" db="UniProtKB">
        <authorList>
            <consortium name="EnsemblPlants"/>
        </authorList>
    </citation>
    <scope>IDENTIFICATION</scope>
</reference>
<protein>
    <submittedName>
        <fullName evidence="1">Uncharacterized protein</fullName>
    </submittedName>
</protein>
<proteinExistence type="predicted"/>
<dbReference type="AlphaFoldDB" id="A0A0E0ECG5"/>
<sequence length="117" mass="12385">MVVQGDILLVLKVARVIATSSIDAGRVKHSLEAGSAALDGGVPPAEHGAVYCVRTGRPGCAVGRVQLRLVDIGDQVFGELEQVGLVGALWHVCDGVRVAAEGKLFSYQQIRGREEKH</sequence>
<evidence type="ECO:0000313" key="1">
    <source>
        <dbReference type="EnsemblPlants" id="OMERI07G14050.1"/>
    </source>
</evidence>
<dbReference type="EnsemblPlants" id="OMERI07G14050.1">
    <property type="protein sequence ID" value="OMERI07G14050.1"/>
    <property type="gene ID" value="OMERI07G14050"/>
</dbReference>
<accession>A0A0E0ECG5</accession>
<dbReference type="Proteomes" id="UP000008021">
    <property type="component" value="Chromosome 7"/>
</dbReference>
<reference evidence="1" key="2">
    <citation type="submission" date="2018-05" db="EMBL/GenBank/DDBJ databases">
        <title>OmerRS3 (Oryza meridionalis Reference Sequence Version 3).</title>
        <authorList>
            <person name="Zhang J."/>
            <person name="Kudrna D."/>
            <person name="Lee S."/>
            <person name="Talag J."/>
            <person name="Welchert J."/>
            <person name="Wing R.A."/>
        </authorList>
    </citation>
    <scope>NUCLEOTIDE SEQUENCE [LARGE SCALE GENOMIC DNA]</scope>
    <source>
        <strain evidence="1">cv. OR44</strain>
    </source>
</reference>
<dbReference type="HOGENOM" id="CLU_2088850_0_0_1"/>
<organism evidence="1">
    <name type="scientific">Oryza meridionalis</name>
    <dbReference type="NCBI Taxonomy" id="40149"/>
    <lineage>
        <taxon>Eukaryota</taxon>
        <taxon>Viridiplantae</taxon>
        <taxon>Streptophyta</taxon>
        <taxon>Embryophyta</taxon>
        <taxon>Tracheophyta</taxon>
        <taxon>Spermatophyta</taxon>
        <taxon>Magnoliopsida</taxon>
        <taxon>Liliopsida</taxon>
        <taxon>Poales</taxon>
        <taxon>Poaceae</taxon>
        <taxon>BOP clade</taxon>
        <taxon>Oryzoideae</taxon>
        <taxon>Oryzeae</taxon>
        <taxon>Oryzinae</taxon>
        <taxon>Oryza</taxon>
    </lineage>
</organism>